<gene>
    <name evidence="6" type="ORF">ABH943_007949</name>
</gene>
<dbReference type="InterPro" id="IPR015421">
    <property type="entry name" value="PyrdxlP-dep_Trfase_major"/>
</dbReference>
<dbReference type="CDD" id="cd00609">
    <property type="entry name" value="AAT_like"/>
    <property type="match status" value="1"/>
</dbReference>
<dbReference type="InterPro" id="IPR015422">
    <property type="entry name" value="PyrdxlP-dep_Trfase_small"/>
</dbReference>
<accession>A0ABW8MZE4</accession>
<keyword evidence="4" id="KW-0663">Pyridoxal phosphate</keyword>
<dbReference type="SUPFAM" id="SSF53383">
    <property type="entry name" value="PLP-dependent transferases"/>
    <property type="match status" value="1"/>
</dbReference>
<keyword evidence="2 6" id="KW-0032">Aminotransferase</keyword>
<evidence type="ECO:0000259" key="5">
    <source>
        <dbReference type="Pfam" id="PF00155"/>
    </source>
</evidence>
<keyword evidence="3 6" id="KW-0808">Transferase</keyword>
<dbReference type="Gene3D" id="3.90.1150.10">
    <property type="entry name" value="Aspartate Aminotransferase, domain 1"/>
    <property type="match status" value="1"/>
</dbReference>
<dbReference type="Pfam" id="PF00155">
    <property type="entry name" value="Aminotran_1_2"/>
    <property type="match status" value="1"/>
</dbReference>
<comment type="cofactor">
    <cofactor evidence="1">
        <name>pyridoxal 5'-phosphate</name>
        <dbReference type="ChEBI" id="CHEBI:597326"/>
    </cofactor>
</comment>
<sequence>MTSIAYNFTAPYQTPRGSAIRELAKLAADPSVISFAGGYPAAESFDLHGLRQAADDAWEANPLQCMQYGATEGLHELRDALLELSERRGIHANTDELLVTTGSQQAFDFLLRSNVVSGDTVLVENPTYPGALAALRLAGANVIGIDGDTNGIDADAVERVLSMLPSKPKMLYVVANFANPTGATLTRERRIKLLELAARHQFLLVEDDPYGALRFAGETVPPMRALASEVPSSEHWSVYLSTLSKVVTPGIRIGWIVAPAAVARRCVMAKQVSDMCSSPWNQAIANEYLRSSRFESNLPGTIEIYRARANALSDSLRQAFGDNLSFAKPEGGMFLWANFQGKLDMQQLFDNAVTEQVLFIPGSQCYFDTRASNSLRLSYATSSPEVIQQGVARLHRAYVKTV</sequence>
<dbReference type="InterPro" id="IPR050859">
    <property type="entry name" value="Class-I_PLP-dep_aminotransf"/>
</dbReference>
<evidence type="ECO:0000256" key="1">
    <source>
        <dbReference type="ARBA" id="ARBA00001933"/>
    </source>
</evidence>
<dbReference type="PANTHER" id="PTHR42790">
    <property type="entry name" value="AMINOTRANSFERASE"/>
    <property type="match status" value="1"/>
</dbReference>
<dbReference type="EMBL" id="JBIYDN010000040">
    <property type="protein sequence ID" value="MFK4447910.1"/>
    <property type="molecule type" value="Genomic_DNA"/>
</dbReference>
<dbReference type="EC" id="2.6.1.-" evidence="6"/>
<name>A0ABW8MZE4_9BURK</name>
<dbReference type="InterPro" id="IPR015424">
    <property type="entry name" value="PyrdxlP-dep_Trfase"/>
</dbReference>
<dbReference type="InterPro" id="IPR004839">
    <property type="entry name" value="Aminotransferase_I/II_large"/>
</dbReference>
<protein>
    <submittedName>
        <fullName evidence="6">2-aminoadipate transaminase</fullName>
        <ecNumber evidence="6">2.6.1.-</ecNumber>
    </submittedName>
</protein>
<evidence type="ECO:0000256" key="2">
    <source>
        <dbReference type="ARBA" id="ARBA00022576"/>
    </source>
</evidence>
<reference evidence="6 7" key="2">
    <citation type="submission" date="2024-11" db="EMBL/GenBank/DDBJ databases">
        <title>Using genomics to understand microbial adaptation to soil warming.</title>
        <authorList>
            <person name="Deangelis K.M. PhD."/>
        </authorList>
    </citation>
    <scope>NUCLEOTIDE SEQUENCE [LARGE SCALE GENOMIC DNA]</scope>
    <source>
        <strain evidence="6 7">GAS97</strain>
    </source>
</reference>
<evidence type="ECO:0000313" key="6">
    <source>
        <dbReference type="EMBL" id="MFK4447910.1"/>
    </source>
</evidence>
<comment type="caution">
    <text evidence="6">The sequence shown here is derived from an EMBL/GenBank/DDBJ whole genome shotgun (WGS) entry which is preliminary data.</text>
</comment>
<organism evidence="6 7">
    <name type="scientific">Caballeronia udeis</name>
    <dbReference type="NCBI Taxonomy" id="1232866"/>
    <lineage>
        <taxon>Bacteria</taxon>
        <taxon>Pseudomonadati</taxon>
        <taxon>Pseudomonadota</taxon>
        <taxon>Betaproteobacteria</taxon>
        <taxon>Burkholderiales</taxon>
        <taxon>Burkholderiaceae</taxon>
        <taxon>Caballeronia</taxon>
    </lineage>
</organism>
<evidence type="ECO:0000256" key="4">
    <source>
        <dbReference type="ARBA" id="ARBA00022898"/>
    </source>
</evidence>
<evidence type="ECO:0000256" key="3">
    <source>
        <dbReference type="ARBA" id="ARBA00022679"/>
    </source>
</evidence>
<dbReference type="GO" id="GO:0008483">
    <property type="term" value="F:transaminase activity"/>
    <property type="evidence" value="ECO:0007669"/>
    <property type="project" value="UniProtKB-KW"/>
</dbReference>
<keyword evidence="7" id="KW-1185">Reference proteome</keyword>
<dbReference type="Proteomes" id="UP001620514">
    <property type="component" value="Unassembled WGS sequence"/>
</dbReference>
<dbReference type="Gene3D" id="3.40.640.10">
    <property type="entry name" value="Type I PLP-dependent aspartate aminotransferase-like (Major domain)"/>
    <property type="match status" value="1"/>
</dbReference>
<dbReference type="PANTHER" id="PTHR42790:SF19">
    <property type="entry name" value="KYNURENINE_ALPHA-AMINOADIPATE AMINOTRANSFERASE, MITOCHONDRIAL"/>
    <property type="match status" value="1"/>
</dbReference>
<feature type="domain" description="Aminotransferase class I/classII large" evidence="5">
    <location>
        <begin position="51"/>
        <end position="394"/>
    </location>
</feature>
<dbReference type="RefSeq" id="WP_404613829.1">
    <property type="nucleotide sequence ID" value="NZ_JBIYDN010000040.1"/>
</dbReference>
<reference evidence="6 7" key="1">
    <citation type="submission" date="2024-10" db="EMBL/GenBank/DDBJ databases">
        <authorList>
            <person name="Deangelis K."/>
            <person name="Huntemann M."/>
            <person name="Clum A."/>
            <person name="Wang J."/>
            <person name="Palaniappan K."/>
            <person name="Ritter S."/>
            <person name="Chen I.-M."/>
            <person name="Stamatis D."/>
            <person name="Reddy T."/>
            <person name="O'Malley R."/>
            <person name="Daum C."/>
            <person name="Ng V."/>
            <person name="Ivanova N."/>
            <person name="Kyrpides N."/>
            <person name="Woyke T."/>
        </authorList>
    </citation>
    <scope>NUCLEOTIDE SEQUENCE [LARGE SCALE GENOMIC DNA]</scope>
    <source>
        <strain evidence="6 7">GAS97</strain>
    </source>
</reference>
<evidence type="ECO:0000313" key="7">
    <source>
        <dbReference type="Proteomes" id="UP001620514"/>
    </source>
</evidence>
<proteinExistence type="predicted"/>